<protein>
    <submittedName>
        <fullName evidence="1">Uncharacterized protein</fullName>
    </submittedName>
</protein>
<gene>
    <name evidence="1" type="ORF">RIEGSTA812A_PEG_275</name>
</gene>
<dbReference type="AlphaFoldDB" id="A0A484HAK6"/>
<sequence length="38" mass="4610">MVHRKQKRLAHEKWSEQDVGYSHSTMLFIVLEKRLSLK</sequence>
<name>A0A484HAK6_9ZZZZ</name>
<accession>A0A484HAK6</accession>
<evidence type="ECO:0000313" key="1">
    <source>
        <dbReference type="EMBL" id="VBB68802.1"/>
    </source>
</evidence>
<reference evidence="1" key="1">
    <citation type="submission" date="2018-10" db="EMBL/GenBank/DDBJ databases">
        <authorList>
            <person name="Gruber-Vodicka H."/>
            <person name="Jaeckle O."/>
        </authorList>
    </citation>
    <scope>NUCLEOTIDE SEQUENCE</scope>
</reference>
<organism evidence="1">
    <name type="scientific">invertebrate metagenome</name>
    <dbReference type="NCBI Taxonomy" id="1711999"/>
    <lineage>
        <taxon>unclassified sequences</taxon>
        <taxon>metagenomes</taxon>
        <taxon>organismal metagenomes</taxon>
    </lineage>
</organism>
<dbReference type="EMBL" id="LR026963">
    <property type="protein sequence ID" value="VBB68802.1"/>
    <property type="molecule type" value="Genomic_DNA"/>
</dbReference>
<proteinExistence type="predicted"/>